<dbReference type="Gramene" id="KCW89680">
    <property type="protein sequence ID" value="KCW89680"/>
    <property type="gene ID" value="EUGRSUZ_A01950"/>
</dbReference>
<evidence type="ECO:0000313" key="10">
    <source>
        <dbReference type="EMBL" id="KCW89680.1"/>
    </source>
</evidence>
<evidence type="ECO:0000256" key="4">
    <source>
        <dbReference type="ARBA" id="ARBA00022968"/>
    </source>
</evidence>
<dbReference type="InterPro" id="IPR029962">
    <property type="entry name" value="TBL"/>
</dbReference>
<dbReference type="InterPro" id="IPR025846">
    <property type="entry name" value="TBL_N"/>
</dbReference>
<dbReference type="OMA" id="IGNGRIW"/>
<dbReference type="PANTHER" id="PTHR32285:SF372">
    <property type="entry name" value="PROTEIN TRICHOME BIREFRINGENCE-LIKE 43"/>
    <property type="match status" value="1"/>
</dbReference>
<feature type="domain" description="Trichome birefringence-like N-terminal" evidence="9">
    <location>
        <begin position="39"/>
        <end position="91"/>
    </location>
</feature>
<comment type="subcellular location">
    <subcellularLocation>
        <location evidence="1">Membrane</location>
        <topology evidence="1">Single-pass membrane protein</topology>
    </subcellularLocation>
</comment>
<dbReference type="InParanoid" id="A0A059DHG9"/>
<dbReference type="GO" id="GO:0016020">
    <property type="term" value="C:membrane"/>
    <property type="evidence" value="ECO:0007669"/>
    <property type="project" value="UniProtKB-SubCell"/>
</dbReference>
<sequence>MEASFHVICVLLIFILQGVQGEDVDVHNNVEIEKHRKRGCDVFQGRWVYDSSYPLYNSFNCPFLEQAFDCQKNGRHDRSYLKYRWQPLSCNLPRFSGSNFLKNFRGKRIMFVGDSLSLNQWQSFTCMLHASVPEAKYAFSRTGGISTFTFPAYNVSIMLHRSAFLVDILTRKRGRILDLNSINGGNLWKGMDVLVFNSWHWWTHRGSLQAWDLVRDEKRTYKDMNRFVAFDKGLTTWAQWVDLNIDPKATKVFFQGVSPVHSNSRDWGDPRAKDCRAQTQPMLGSSYPVGTNPAEAIVEKVLRGMSKPVQLLNITTLSALRKDGHVGVFGYGGPKAIDCSHWCLPGVPDTWNLLLYASLIQN</sequence>
<keyword evidence="7" id="KW-0732">Signal</keyword>
<dbReference type="PANTHER" id="PTHR32285">
    <property type="entry name" value="PROTEIN TRICHOME BIREFRINGENCE-LIKE 9-RELATED"/>
    <property type="match status" value="1"/>
</dbReference>
<feature type="chain" id="PRO_5001575356" evidence="7">
    <location>
        <begin position="22"/>
        <end position="362"/>
    </location>
</feature>
<dbReference type="InterPro" id="IPR026057">
    <property type="entry name" value="TBL_C"/>
</dbReference>
<dbReference type="Pfam" id="PF14416">
    <property type="entry name" value="PMR5N"/>
    <property type="match status" value="1"/>
</dbReference>
<evidence type="ECO:0000256" key="2">
    <source>
        <dbReference type="ARBA" id="ARBA00007727"/>
    </source>
</evidence>
<proteinExistence type="inferred from homology"/>
<feature type="domain" description="Trichome birefringence-like C-terminal" evidence="8">
    <location>
        <begin position="92"/>
        <end position="357"/>
    </location>
</feature>
<keyword evidence="4" id="KW-0735">Signal-anchor</keyword>
<dbReference type="GO" id="GO:0016413">
    <property type="term" value="F:O-acetyltransferase activity"/>
    <property type="evidence" value="ECO:0000318"/>
    <property type="project" value="GO_Central"/>
</dbReference>
<evidence type="ECO:0000256" key="3">
    <source>
        <dbReference type="ARBA" id="ARBA00022692"/>
    </source>
</evidence>
<dbReference type="Pfam" id="PF13839">
    <property type="entry name" value="PC-Esterase"/>
    <property type="match status" value="1"/>
</dbReference>
<name>A0A059DHG9_EUCGR</name>
<dbReference type="EMBL" id="KK198753">
    <property type="protein sequence ID" value="KCW89680.1"/>
    <property type="molecule type" value="Genomic_DNA"/>
</dbReference>
<comment type="similarity">
    <text evidence="2">Belongs to the PC-esterase family. TBL subfamily.</text>
</comment>
<keyword evidence="5" id="KW-1133">Transmembrane helix</keyword>
<dbReference type="eggNOG" id="ENOG502QVJM">
    <property type="taxonomic scope" value="Eukaryota"/>
</dbReference>
<feature type="signal peptide" evidence="7">
    <location>
        <begin position="1"/>
        <end position="21"/>
    </location>
</feature>
<evidence type="ECO:0000256" key="5">
    <source>
        <dbReference type="ARBA" id="ARBA00022989"/>
    </source>
</evidence>
<evidence type="ECO:0000256" key="6">
    <source>
        <dbReference type="ARBA" id="ARBA00023136"/>
    </source>
</evidence>
<dbReference type="GO" id="GO:0005794">
    <property type="term" value="C:Golgi apparatus"/>
    <property type="evidence" value="ECO:0000318"/>
    <property type="project" value="GO_Central"/>
</dbReference>
<evidence type="ECO:0000259" key="8">
    <source>
        <dbReference type="Pfam" id="PF13839"/>
    </source>
</evidence>
<organism evidence="10">
    <name type="scientific">Eucalyptus grandis</name>
    <name type="common">Flooded gum</name>
    <dbReference type="NCBI Taxonomy" id="71139"/>
    <lineage>
        <taxon>Eukaryota</taxon>
        <taxon>Viridiplantae</taxon>
        <taxon>Streptophyta</taxon>
        <taxon>Embryophyta</taxon>
        <taxon>Tracheophyta</taxon>
        <taxon>Spermatophyta</taxon>
        <taxon>Magnoliopsida</taxon>
        <taxon>eudicotyledons</taxon>
        <taxon>Gunneridae</taxon>
        <taxon>Pentapetalae</taxon>
        <taxon>rosids</taxon>
        <taxon>malvids</taxon>
        <taxon>Myrtales</taxon>
        <taxon>Myrtaceae</taxon>
        <taxon>Myrtoideae</taxon>
        <taxon>Eucalypteae</taxon>
        <taxon>Eucalyptus</taxon>
    </lineage>
</organism>
<gene>
    <name evidence="10" type="ORF">EUGRSUZ_A01950</name>
</gene>
<protein>
    <submittedName>
        <fullName evidence="10">Uncharacterized protein</fullName>
    </submittedName>
</protein>
<keyword evidence="3" id="KW-0812">Transmembrane</keyword>
<evidence type="ECO:0000256" key="1">
    <source>
        <dbReference type="ARBA" id="ARBA00004167"/>
    </source>
</evidence>
<reference evidence="10" key="1">
    <citation type="submission" date="2013-07" db="EMBL/GenBank/DDBJ databases">
        <title>The genome of Eucalyptus grandis.</title>
        <authorList>
            <person name="Schmutz J."/>
            <person name="Hayes R."/>
            <person name="Myburg A."/>
            <person name="Tuskan G."/>
            <person name="Grattapaglia D."/>
            <person name="Rokhsar D.S."/>
        </authorList>
    </citation>
    <scope>NUCLEOTIDE SEQUENCE</scope>
    <source>
        <tissue evidence="10">Leaf extractions</tissue>
    </source>
</reference>
<evidence type="ECO:0000256" key="7">
    <source>
        <dbReference type="SAM" id="SignalP"/>
    </source>
</evidence>
<dbReference type="AlphaFoldDB" id="A0A059DHG9"/>
<accession>A0A059DHG9</accession>
<keyword evidence="6" id="KW-0472">Membrane</keyword>
<evidence type="ECO:0000259" key="9">
    <source>
        <dbReference type="Pfam" id="PF14416"/>
    </source>
</evidence>